<feature type="region of interest" description="Disordered" evidence="1">
    <location>
        <begin position="32"/>
        <end position="64"/>
    </location>
</feature>
<evidence type="ECO:0008006" key="4">
    <source>
        <dbReference type="Google" id="ProtNLM"/>
    </source>
</evidence>
<evidence type="ECO:0000313" key="3">
    <source>
        <dbReference type="Proteomes" id="UP001065265"/>
    </source>
</evidence>
<dbReference type="EMBL" id="CP092471">
    <property type="protein sequence ID" value="UVI40283.1"/>
    <property type="molecule type" value="Genomic_DNA"/>
</dbReference>
<dbReference type="RefSeq" id="WP_265560409.1">
    <property type="nucleotide sequence ID" value="NZ_CP092471.1"/>
</dbReference>
<evidence type="ECO:0000256" key="1">
    <source>
        <dbReference type="SAM" id="MobiDB-lite"/>
    </source>
</evidence>
<reference evidence="2" key="1">
    <citation type="submission" date="2022-02" db="EMBL/GenBank/DDBJ databases">
        <title>Qipengyuania spongiae sp. nov., isolated from marine sponge.</title>
        <authorList>
            <person name="Li Z."/>
            <person name="Zhang M."/>
        </authorList>
    </citation>
    <scope>NUCLEOTIDE SEQUENCE</scope>
    <source>
        <strain evidence="2">PHS-Z21</strain>
    </source>
</reference>
<proteinExistence type="predicted"/>
<gene>
    <name evidence="2" type="ORF">L1F33_04900</name>
</gene>
<dbReference type="Proteomes" id="UP001065265">
    <property type="component" value="Chromosome"/>
</dbReference>
<protein>
    <recommendedName>
        <fullName evidence="4">Lipoprotein</fullName>
    </recommendedName>
</protein>
<name>A0ABY5T0G4_9SPHN</name>
<evidence type="ECO:0000313" key="2">
    <source>
        <dbReference type="EMBL" id="UVI40283.1"/>
    </source>
</evidence>
<organism evidence="2 3">
    <name type="scientific">Qipengyuania spongiae</name>
    <dbReference type="NCBI Taxonomy" id="2909673"/>
    <lineage>
        <taxon>Bacteria</taxon>
        <taxon>Pseudomonadati</taxon>
        <taxon>Pseudomonadota</taxon>
        <taxon>Alphaproteobacteria</taxon>
        <taxon>Sphingomonadales</taxon>
        <taxon>Erythrobacteraceae</taxon>
        <taxon>Qipengyuania</taxon>
    </lineage>
</organism>
<sequence>MLVLLAATAACQEEPNFDERYDAAQETIRATAQGIDSDLARSAAAAPADRETPAAQDSPAAPSN</sequence>
<keyword evidence="3" id="KW-1185">Reference proteome</keyword>
<accession>A0ABY5T0G4</accession>